<dbReference type="OrthoDB" id="9791248at2"/>
<feature type="transmembrane region" description="Helical" evidence="10">
    <location>
        <begin position="107"/>
        <end position="124"/>
    </location>
</feature>
<dbReference type="PANTHER" id="PTHR36122">
    <property type="entry name" value="NICOTINAMIDE RIBOSIDE TRANSPORTER PNUC"/>
    <property type="match status" value="1"/>
</dbReference>
<keyword evidence="8 10" id="KW-1133">Transmembrane helix</keyword>
<evidence type="ECO:0000256" key="9">
    <source>
        <dbReference type="ARBA" id="ARBA00023136"/>
    </source>
</evidence>
<dbReference type="EMBL" id="QTJX01000002">
    <property type="protein sequence ID" value="RDY59544.1"/>
    <property type="molecule type" value="Genomic_DNA"/>
</dbReference>
<evidence type="ECO:0000256" key="3">
    <source>
        <dbReference type="ARBA" id="ARBA00006669"/>
    </source>
</evidence>
<reference evidence="11 12" key="1">
    <citation type="submission" date="2018-08" db="EMBL/GenBank/DDBJ databases">
        <title>Muricauda nanhaiensis sp. nov., isolated from seawater of the South China Sea.</title>
        <authorList>
            <person name="Dang Y."/>
        </authorList>
    </citation>
    <scope>NUCLEOTIDE SEQUENCE [LARGE SCALE GENOMIC DNA]</scope>
    <source>
        <strain evidence="11 12">SM1704</strain>
    </source>
</reference>
<comment type="caution">
    <text evidence="11">The sequence shown here is derived from an EMBL/GenBank/DDBJ whole genome shotgun (WGS) entry which is preliminary data.</text>
</comment>
<evidence type="ECO:0000256" key="4">
    <source>
        <dbReference type="ARBA" id="ARBA00017522"/>
    </source>
</evidence>
<name>A0A371JPV2_9FLAO</name>
<keyword evidence="7 10" id="KW-0812">Transmembrane</keyword>
<dbReference type="PANTHER" id="PTHR36122:SF2">
    <property type="entry name" value="NICOTINAMIDE RIBOSIDE TRANSPORTER PNUC"/>
    <property type="match status" value="1"/>
</dbReference>
<dbReference type="Proteomes" id="UP000261828">
    <property type="component" value="Unassembled WGS sequence"/>
</dbReference>
<gene>
    <name evidence="11" type="ORF">DX873_09205</name>
</gene>
<protein>
    <recommendedName>
        <fullName evidence="4">Nicotinamide riboside transporter PnuC</fullName>
    </recommendedName>
</protein>
<dbReference type="RefSeq" id="WP_116184158.1">
    <property type="nucleotide sequence ID" value="NZ_QTJX01000002.1"/>
</dbReference>
<dbReference type="InterPro" id="IPR006419">
    <property type="entry name" value="NMN_transpt_PnuC"/>
</dbReference>
<evidence type="ECO:0000256" key="2">
    <source>
        <dbReference type="ARBA" id="ARBA00004651"/>
    </source>
</evidence>
<comment type="subcellular location">
    <subcellularLocation>
        <location evidence="2">Cell membrane</location>
        <topology evidence="2">Multi-pass membrane protein</topology>
    </subcellularLocation>
</comment>
<dbReference type="GO" id="GO:0005886">
    <property type="term" value="C:plasma membrane"/>
    <property type="evidence" value="ECO:0007669"/>
    <property type="project" value="UniProtKB-SubCell"/>
</dbReference>
<proteinExistence type="inferred from homology"/>
<feature type="transmembrane region" description="Helical" evidence="10">
    <location>
        <begin position="68"/>
        <end position="86"/>
    </location>
</feature>
<feature type="transmembrane region" description="Helical" evidence="10">
    <location>
        <begin position="182"/>
        <end position="200"/>
    </location>
</feature>
<evidence type="ECO:0000256" key="7">
    <source>
        <dbReference type="ARBA" id="ARBA00022692"/>
    </source>
</evidence>
<evidence type="ECO:0000313" key="11">
    <source>
        <dbReference type="EMBL" id="RDY59544.1"/>
    </source>
</evidence>
<keyword evidence="5" id="KW-0813">Transport</keyword>
<dbReference type="Pfam" id="PF04973">
    <property type="entry name" value="NMN_transporter"/>
    <property type="match status" value="1"/>
</dbReference>
<comment type="similarity">
    <text evidence="3">Belongs to the nicotinamide ribonucleoside (NR) uptake permease (TC 4.B.1) family.</text>
</comment>
<evidence type="ECO:0000256" key="10">
    <source>
        <dbReference type="SAM" id="Phobius"/>
    </source>
</evidence>
<feature type="transmembrane region" description="Helical" evidence="10">
    <location>
        <begin position="136"/>
        <end position="153"/>
    </location>
</feature>
<dbReference type="GO" id="GO:0034257">
    <property type="term" value="F:nicotinamide riboside transmembrane transporter activity"/>
    <property type="evidence" value="ECO:0007669"/>
    <property type="project" value="InterPro"/>
</dbReference>
<accession>A0A371JPV2</accession>
<comment type="function">
    <text evidence="1">Required for nicotinamide riboside transport across the inner membrane.</text>
</comment>
<feature type="transmembrane region" description="Helical" evidence="10">
    <location>
        <begin position="44"/>
        <end position="62"/>
    </location>
</feature>
<evidence type="ECO:0000256" key="5">
    <source>
        <dbReference type="ARBA" id="ARBA00022448"/>
    </source>
</evidence>
<feature type="transmembrane region" description="Helical" evidence="10">
    <location>
        <begin position="17"/>
        <end position="37"/>
    </location>
</feature>
<keyword evidence="12" id="KW-1185">Reference proteome</keyword>
<keyword evidence="9 10" id="KW-0472">Membrane</keyword>
<organism evidence="11 12">
    <name type="scientific">Flagellimonas nanhaiensis</name>
    <dbReference type="NCBI Taxonomy" id="2292706"/>
    <lineage>
        <taxon>Bacteria</taxon>
        <taxon>Pseudomonadati</taxon>
        <taxon>Bacteroidota</taxon>
        <taxon>Flavobacteriia</taxon>
        <taxon>Flavobacteriales</taxon>
        <taxon>Flavobacteriaceae</taxon>
        <taxon>Flagellimonas</taxon>
    </lineage>
</organism>
<evidence type="ECO:0000313" key="12">
    <source>
        <dbReference type="Proteomes" id="UP000261828"/>
    </source>
</evidence>
<dbReference type="AlphaFoldDB" id="A0A371JPV2"/>
<evidence type="ECO:0000256" key="6">
    <source>
        <dbReference type="ARBA" id="ARBA00022475"/>
    </source>
</evidence>
<sequence>MNPIFDFFIGPYEERQLSLIILEATAFFFGIASVIYAKKEDIMVYPTGLVATAITTYIFFVDRLLGDMMMNFYYSLMSIYGWWNWARRKNNRDYVIQISRTTKREKWIGFVFFLATILVTYGVYKGFGAEIGPTNYIDIFTSGVFFTAMWYMANKKLENWTLWILGDLITVPLYAYRGWGMFSLQYLIFTILAIQGYLVWKKSLDKNLQTS</sequence>
<evidence type="ECO:0000256" key="8">
    <source>
        <dbReference type="ARBA" id="ARBA00022989"/>
    </source>
</evidence>
<dbReference type="NCBIfam" id="TIGR01528">
    <property type="entry name" value="NMN_trans_PnuC"/>
    <property type="match status" value="1"/>
</dbReference>
<keyword evidence="6" id="KW-1003">Cell membrane</keyword>
<feature type="transmembrane region" description="Helical" evidence="10">
    <location>
        <begin position="160"/>
        <end position="176"/>
    </location>
</feature>
<evidence type="ECO:0000256" key="1">
    <source>
        <dbReference type="ARBA" id="ARBA00002672"/>
    </source>
</evidence>